<reference evidence="1 2" key="1">
    <citation type="submission" date="2020-07" db="EMBL/GenBank/DDBJ databases">
        <title>Electron transfer.</title>
        <authorList>
            <person name="Huang L."/>
            <person name="Liu X."/>
            <person name="Zhou S."/>
        </authorList>
    </citation>
    <scope>NUCLEOTIDE SEQUENCE [LARGE SCALE GENOMIC DNA]</scope>
    <source>
        <strain evidence="1 2">Lx1</strain>
    </source>
</reference>
<name>A0A7D6VQU1_9CLOT</name>
<accession>A0A7D6VQU1</accession>
<dbReference type="Proteomes" id="UP000512286">
    <property type="component" value="Chromosome"/>
</dbReference>
<dbReference type="RefSeq" id="WP_021804282.1">
    <property type="nucleotide sequence ID" value="NZ_CP059378.1"/>
</dbReference>
<dbReference type="KEGG" id="cint:HZF06_22465"/>
<evidence type="ECO:0000313" key="2">
    <source>
        <dbReference type="Proteomes" id="UP000512286"/>
    </source>
</evidence>
<evidence type="ECO:0000313" key="1">
    <source>
        <dbReference type="EMBL" id="QLY79748.1"/>
    </source>
</evidence>
<proteinExistence type="predicted"/>
<dbReference type="AlphaFoldDB" id="A0A7D6VQU1"/>
<dbReference type="EMBL" id="CP059378">
    <property type="protein sequence ID" value="QLY79748.1"/>
    <property type="molecule type" value="Genomic_DNA"/>
</dbReference>
<organism evidence="1 2">
    <name type="scientific">Clostridium intestinale</name>
    <dbReference type="NCBI Taxonomy" id="36845"/>
    <lineage>
        <taxon>Bacteria</taxon>
        <taxon>Bacillati</taxon>
        <taxon>Bacillota</taxon>
        <taxon>Clostridia</taxon>
        <taxon>Eubacteriales</taxon>
        <taxon>Clostridiaceae</taxon>
        <taxon>Clostridium</taxon>
    </lineage>
</organism>
<sequence length="192" mass="21495">MSKKSKTCFDVLYNNPDFPPCSKYLGNTHPILTENFAIFKNDNRAYYFLSTNPTNSTTAVGTSLTYTNLQISLTNYLIGLYIFNVQCGKCTFDSNSPIHNDKQANDFIVNTLNTSPNININFSPSLNFIIGNGNSIVDLYTNVLNITPLNYYIILSLHALENDPTLFYGNNSDALADPINIDLASYALRFQK</sequence>
<gene>
    <name evidence="1" type="ORF">HZF06_22465</name>
</gene>
<protein>
    <submittedName>
        <fullName evidence="1">Uncharacterized protein</fullName>
    </submittedName>
</protein>